<evidence type="ECO:0000313" key="2">
    <source>
        <dbReference type="Proteomes" id="UP000049127"/>
    </source>
</evidence>
<dbReference type="OrthoDB" id="1749784at2"/>
<protein>
    <submittedName>
        <fullName evidence="1">Uncharacterized protein</fullName>
    </submittedName>
</protein>
<accession>A0A0C7QSN6</accession>
<sequence>MIYIDAKSKYLINVKNINIKHKFNKLVTKSINVTEDQVKECREYARKCVEESNDYKRLVPESIKDENLQKEIGEQMIFAQKIGECGVLNYFKYRGIKSEVFKNKKIEVKTSIDKDIHSRIIVDKKEFESKNKANFYIGVHLNLEVEDKKHPIKKYLVKDIYDIKRVQVYGYIENRFLDNLKYETITQKDGKKEYKFYTKKASNYDKKDKYAKIGTECKWYYLDRMMDIENLVMKIKK</sequence>
<name>A0A0C7QSN6_PARSO</name>
<gene>
    <name evidence="1" type="ORF">R28058_13851</name>
</gene>
<reference evidence="1 2" key="1">
    <citation type="submission" date="2015-01" db="EMBL/GenBank/DDBJ databases">
        <authorList>
            <person name="Aslett A.Martin."/>
            <person name="De Silva Nishadi"/>
        </authorList>
    </citation>
    <scope>NUCLEOTIDE SEQUENCE [LARGE SCALE GENOMIC DNA]</scope>
    <source>
        <strain evidence="1 2">R28058</strain>
    </source>
</reference>
<proteinExistence type="predicted"/>
<dbReference type="RefSeq" id="WP_055341910.1">
    <property type="nucleotide sequence ID" value="NZ_CDNI01000003.1"/>
</dbReference>
<dbReference type="AlphaFoldDB" id="A0A0C7QSN6"/>
<dbReference type="EMBL" id="CEKZ01000003">
    <property type="protein sequence ID" value="CEQ03652.1"/>
    <property type="molecule type" value="Genomic_DNA"/>
</dbReference>
<evidence type="ECO:0000313" key="1">
    <source>
        <dbReference type="EMBL" id="CEQ03652.1"/>
    </source>
</evidence>
<organism evidence="1 2">
    <name type="scientific">Paraclostridium sordellii</name>
    <name type="common">Clostridium sordellii</name>
    <dbReference type="NCBI Taxonomy" id="1505"/>
    <lineage>
        <taxon>Bacteria</taxon>
        <taxon>Bacillati</taxon>
        <taxon>Bacillota</taxon>
        <taxon>Clostridia</taxon>
        <taxon>Peptostreptococcales</taxon>
        <taxon>Peptostreptococcaceae</taxon>
        <taxon>Paraclostridium</taxon>
    </lineage>
</organism>
<dbReference type="Proteomes" id="UP000049127">
    <property type="component" value="Unassembled WGS sequence"/>
</dbReference>